<dbReference type="AlphaFoldDB" id="A0A841JX64"/>
<dbReference type="SUPFAM" id="SSF56935">
    <property type="entry name" value="Porins"/>
    <property type="match status" value="1"/>
</dbReference>
<evidence type="ECO:0000256" key="3">
    <source>
        <dbReference type="ARBA" id="ARBA00023237"/>
    </source>
</evidence>
<dbReference type="RefSeq" id="WP_050060998.1">
    <property type="nucleotide sequence ID" value="NZ_JACHEK010000008.1"/>
</dbReference>
<reference evidence="7 8" key="1">
    <citation type="submission" date="2020-08" db="EMBL/GenBank/DDBJ databases">
        <title>Genomic Encyclopedia of Type Strains, Phase IV (KMG-IV): sequencing the most valuable type-strain genomes for metagenomic binning, comparative biology and taxonomic classification.</title>
        <authorList>
            <person name="Goeker M."/>
        </authorList>
    </citation>
    <scope>NUCLEOTIDE SEQUENCE [LARGE SCALE GENOMIC DNA]</scope>
    <source>
        <strain evidence="7 8">DSM 103733</strain>
    </source>
</reference>
<dbReference type="Gene3D" id="2.60.40.1120">
    <property type="entry name" value="Carboxypeptidase-like, regulatory domain"/>
    <property type="match status" value="1"/>
</dbReference>
<protein>
    <submittedName>
        <fullName evidence="7">Putative membrane protein YgcG</fullName>
    </submittedName>
</protein>
<keyword evidence="3" id="KW-0998">Cell outer membrane</keyword>
<evidence type="ECO:0000259" key="6">
    <source>
        <dbReference type="Pfam" id="PF25183"/>
    </source>
</evidence>
<dbReference type="Pfam" id="PF25183">
    <property type="entry name" value="OMP_b-brl_4"/>
    <property type="match status" value="2"/>
</dbReference>
<dbReference type="GO" id="GO:0009279">
    <property type="term" value="C:cell outer membrane"/>
    <property type="evidence" value="ECO:0007669"/>
    <property type="project" value="UniProtKB-SubCell"/>
</dbReference>
<dbReference type="InterPro" id="IPR008969">
    <property type="entry name" value="CarboxyPept-like_regulatory"/>
</dbReference>
<sequence length="1008" mass="106697">MTYKLILRSLCLCLAMFLLALAPTLWAQAGNGILRGTVTDPSGAVIPNATVSITTPDGHTIATATSDSSGAYQTKGLPAGTYIVLAGAQGFAQSSSKAVVLASGQSKQFDIALQIEVEKQQVVVNEDTPTVSVDPTSNANSLVIKGKDLDALSDDPDELQNELSALAGPGAGPNGGQIYIDGFTAGQLPPKSAIREIRINQNPFSAEYDKLGYGRIEILTKPGTDKLHGQFFIQGDPSQLNTGNPFSKNIPDYYSYQYNGTVNGPISKNASFFVSAEHRIIQDDAIVSAFRLAGEVNGDFANGIFTNPADYGTVGFNDALVAPRTRTNISPRIDLAIGAKNTLSVRYQYYDNGEQNQGVGQFSLRDQAYKQDSTEHTVQISDTQIISDKVINETRFQFLRDFSSETPSTLTPQVQVSGLETFGGNSDQIIKDHSLHYELQNLTEIALKTHSINVGGRLRFARDANTANSSFNGLFTFGGNRCSAGETGCVSSSPAQAYGSTIQGLGTGQSWAQIHAAGGGPSQLNLVYGNPSTKVGLTDVGLFYQDDWRARQNLTLSYGVRWESQTSISDKNDWAPRFSFAWGVGKGGKQPKTVIRGGYGFFYDRFAISNLLQERRLNANANSPQAEAVIQNPTCYSATGITQNDLTSCSQAGSSSSKTAVYQIAPNLHAPVTQQAAIGVERQLSKTSTISLTYLNSLGNHQFITRNANAPQVLGYDPAAPNIYQYYSEAVFKQNQLIANFNARISPSLSLFGFYTASWANSDSGGINSNPSNSADLKLDYGRASFDVRNQMFLVGSWSTRWGLRFSPFVVVASGKPFNVTLPEDQNGDSFFNDRPSFAKAGDTNTISTAYGNFNLTPAAGETPIPVNIGNGPTLFTFNLRASKSIPFGPKVAGGPAGGGGFGGGGGGGGRGGGGGGLGGGLGPGGLSGNRGGPGGPGGGRNGQQALNRKYNLTFNAQALNLFNDINLAPPTGTLGSPEFGKSNALAGQIFSSGSASRRIFVQAVFSF</sequence>
<keyword evidence="5" id="KW-0732">Signal</keyword>
<gene>
    <name evidence="7" type="ORF">HNQ77_003973</name>
</gene>
<feature type="region of interest" description="Disordered" evidence="4">
    <location>
        <begin position="903"/>
        <end position="945"/>
    </location>
</feature>
<dbReference type="Pfam" id="PF13620">
    <property type="entry name" value="CarboxypepD_reg"/>
    <property type="match status" value="1"/>
</dbReference>
<evidence type="ECO:0000313" key="8">
    <source>
        <dbReference type="Proteomes" id="UP000538666"/>
    </source>
</evidence>
<keyword evidence="2" id="KW-0472">Membrane</keyword>
<feature type="domain" description="TonB-dependent transporter Oar-like beta-barrel" evidence="6">
    <location>
        <begin position="220"/>
        <end position="310"/>
    </location>
</feature>
<dbReference type="InterPro" id="IPR057601">
    <property type="entry name" value="Oar-like_b-barrel"/>
</dbReference>
<comment type="subcellular location">
    <subcellularLocation>
        <location evidence="1">Cell outer membrane</location>
    </subcellularLocation>
</comment>
<dbReference type="EMBL" id="JACHEK010000008">
    <property type="protein sequence ID" value="MBB6146003.1"/>
    <property type="molecule type" value="Genomic_DNA"/>
</dbReference>
<dbReference type="OrthoDB" id="98676at2"/>
<evidence type="ECO:0000256" key="4">
    <source>
        <dbReference type="SAM" id="MobiDB-lite"/>
    </source>
</evidence>
<evidence type="ECO:0000256" key="2">
    <source>
        <dbReference type="ARBA" id="ARBA00023136"/>
    </source>
</evidence>
<feature type="compositionally biased region" description="Gly residues" evidence="4">
    <location>
        <begin position="903"/>
        <end position="942"/>
    </location>
</feature>
<comment type="caution">
    <text evidence="7">The sequence shown here is derived from an EMBL/GenBank/DDBJ whole genome shotgun (WGS) entry which is preliminary data.</text>
</comment>
<evidence type="ECO:0000256" key="5">
    <source>
        <dbReference type="SAM" id="SignalP"/>
    </source>
</evidence>
<dbReference type="Proteomes" id="UP000538666">
    <property type="component" value="Unassembled WGS sequence"/>
</dbReference>
<feature type="signal peptide" evidence="5">
    <location>
        <begin position="1"/>
        <end position="27"/>
    </location>
</feature>
<feature type="chain" id="PRO_5032975372" evidence="5">
    <location>
        <begin position="28"/>
        <end position="1008"/>
    </location>
</feature>
<keyword evidence="8" id="KW-1185">Reference proteome</keyword>
<evidence type="ECO:0000313" key="7">
    <source>
        <dbReference type="EMBL" id="MBB6146003.1"/>
    </source>
</evidence>
<feature type="domain" description="TonB-dependent transporter Oar-like beta-barrel" evidence="6">
    <location>
        <begin position="569"/>
        <end position="888"/>
    </location>
</feature>
<dbReference type="Gene3D" id="2.40.170.20">
    <property type="entry name" value="TonB-dependent receptor, beta-barrel domain"/>
    <property type="match status" value="1"/>
</dbReference>
<organism evidence="7 8">
    <name type="scientific">Silvibacterium bohemicum</name>
    <dbReference type="NCBI Taxonomy" id="1577686"/>
    <lineage>
        <taxon>Bacteria</taxon>
        <taxon>Pseudomonadati</taxon>
        <taxon>Acidobacteriota</taxon>
        <taxon>Terriglobia</taxon>
        <taxon>Terriglobales</taxon>
        <taxon>Acidobacteriaceae</taxon>
        <taxon>Silvibacterium</taxon>
    </lineage>
</organism>
<proteinExistence type="predicted"/>
<evidence type="ECO:0000256" key="1">
    <source>
        <dbReference type="ARBA" id="ARBA00004442"/>
    </source>
</evidence>
<name>A0A841JX64_9BACT</name>
<dbReference type="SUPFAM" id="SSF49464">
    <property type="entry name" value="Carboxypeptidase regulatory domain-like"/>
    <property type="match status" value="1"/>
</dbReference>
<accession>A0A841JX64</accession>
<dbReference type="InterPro" id="IPR036942">
    <property type="entry name" value="Beta-barrel_TonB_sf"/>
</dbReference>